<evidence type="ECO:0000313" key="5">
    <source>
        <dbReference type="EMBL" id="CAA9218670.1"/>
    </source>
</evidence>
<keyword evidence="2" id="KW-0547">Nucleotide-binding</keyword>
<dbReference type="FunFam" id="3.30.450.90:FF:000001">
    <property type="entry name" value="Type II secretion system ATPase GspE"/>
    <property type="match status" value="1"/>
</dbReference>
<dbReference type="GO" id="GO:0005886">
    <property type="term" value="C:plasma membrane"/>
    <property type="evidence" value="ECO:0007669"/>
    <property type="project" value="TreeGrafter"/>
</dbReference>
<comment type="similarity">
    <text evidence="1">Belongs to the GSP E family.</text>
</comment>
<dbReference type="EMBL" id="CADCTA010000031">
    <property type="protein sequence ID" value="CAA9218670.1"/>
    <property type="molecule type" value="Genomic_DNA"/>
</dbReference>
<dbReference type="Gene3D" id="3.30.450.90">
    <property type="match status" value="1"/>
</dbReference>
<evidence type="ECO:0000256" key="2">
    <source>
        <dbReference type="ARBA" id="ARBA00022741"/>
    </source>
</evidence>
<name>A0A6J4H9D1_9BACT</name>
<protein>
    <submittedName>
        <fullName evidence="5">Type IV fimbrial assembly, ATPase PilB</fullName>
    </submittedName>
</protein>
<dbReference type="GO" id="GO:0016887">
    <property type="term" value="F:ATP hydrolysis activity"/>
    <property type="evidence" value="ECO:0007669"/>
    <property type="project" value="TreeGrafter"/>
</dbReference>
<dbReference type="SUPFAM" id="SSF52540">
    <property type="entry name" value="P-loop containing nucleoside triphosphate hydrolases"/>
    <property type="match status" value="1"/>
</dbReference>
<dbReference type="FunFam" id="3.40.50.300:FF:000398">
    <property type="entry name" value="Type IV pilus assembly ATPase PilB"/>
    <property type="match status" value="1"/>
</dbReference>
<gene>
    <name evidence="5" type="ORF">AVDCRST_MAG42-454</name>
</gene>
<dbReference type="InterPro" id="IPR037257">
    <property type="entry name" value="T2SS_E_N_sf"/>
</dbReference>
<dbReference type="Pfam" id="PF05157">
    <property type="entry name" value="MshEN"/>
    <property type="match status" value="1"/>
</dbReference>
<dbReference type="Pfam" id="PF00437">
    <property type="entry name" value="T2SSE"/>
    <property type="match status" value="1"/>
</dbReference>
<dbReference type="InterPro" id="IPR007831">
    <property type="entry name" value="T2SS_GspE_N"/>
</dbReference>
<reference evidence="5" key="1">
    <citation type="submission" date="2020-02" db="EMBL/GenBank/DDBJ databases">
        <authorList>
            <person name="Meier V. D."/>
        </authorList>
    </citation>
    <scope>NUCLEOTIDE SEQUENCE</scope>
    <source>
        <strain evidence="5">AVDCRST_MAG42</strain>
    </source>
</reference>
<accession>A0A6J4H9D1</accession>
<evidence type="ECO:0000259" key="4">
    <source>
        <dbReference type="SMART" id="SM00382"/>
    </source>
</evidence>
<keyword evidence="3" id="KW-0067">ATP-binding</keyword>
<dbReference type="Gene3D" id="3.30.300.160">
    <property type="entry name" value="Type II secretion system, protein E, N-terminal domain"/>
    <property type="match status" value="1"/>
</dbReference>
<dbReference type="CDD" id="cd01129">
    <property type="entry name" value="PulE-GspE-like"/>
    <property type="match status" value="1"/>
</dbReference>
<dbReference type="SUPFAM" id="SSF160246">
    <property type="entry name" value="EspE N-terminal domain-like"/>
    <property type="match status" value="1"/>
</dbReference>
<feature type="domain" description="AAA+ ATPase" evidence="4">
    <location>
        <begin position="315"/>
        <end position="438"/>
    </location>
</feature>
<dbReference type="PANTHER" id="PTHR30258">
    <property type="entry name" value="TYPE II SECRETION SYSTEM PROTEIN GSPE-RELATED"/>
    <property type="match status" value="1"/>
</dbReference>
<proteinExistence type="inferred from homology"/>
<dbReference type="InterPro" id="IPR027417">
    <property type="entry name" value="P-loop_NTPase"/>
</dbReference>
<dbReference type="Gene3D" id="3.40.50.300">
    <property type="entry name" value="P-loop containing nucleotide triphosphate hydrolases"/>
    <property type="match status" value="1"/>
</dbReference>
<dbReference type="AlphaFoldDB" id="A0A6J4H9D1"/>
<dbReference type="PANTHER" id="PTHR30258:SF3">
    <property type="entry name" value="SLL1921 PROTEIN"/>
    <property type="match status" value="1"/>
</dbReference>
<dbReference type="SMART" id="SM00382">
    <property type="entry name" value="AAA"/>
    <property type="match status" value="1"/>
</dbReference>
<dbReference type="InterPro" id="IPR001482">
    <property type="entry name" value="T2SS/T4SS_dom"/>
</dbReference>
<dbReference type="InterPro" id="IPR003593">
    <property type="entry name" value="AAA+_ATPase"/>
</dbReference>
<organism evidence="5">
    <name type="scientific">uncultured Chthoniobacterales bacterium</name>
    <dbReference type="NCBI Taxonomy" id="1836801"/>
    <lineage>
        <taxon>Bacteria</taxon>
        <taxon>Pseudomonadati</taxon>
        <taxon>Verrucomicrobiota</taxon>
        <taxon>Spartobacteria</taxon>
        <taxon>Chthoniobacterales</taxon>
        <taxon>environmental samples</taxon>
    </lineage>
</organism>
<sequence length="567" mass="62803">MQPNEDYVLRVLEDVGLVTKRQIESARSRLNGTRNVVDVLVRDGVVSATDVSRTLAAQAHMEWVDLSVRTIPQDVINQIRAEDARRFKVIPIAISETGLVVAVSDPLDIDTIDSLSFLLQREIELVCSSPEKIREALIKYYGTADEASDVLLERLGDDIDLGLEITDGGDLTTGDEADAPIIRMVSMLLVEAHRLGASDIHLEPLDTKFRVRFRIDGVLQEMQAPPKRLQSAIVSRLKIMTGSMSIAEKRLPQDGRIQVKIGRKPIDLRVSTIPTNHGESVVMRLLDKSSLMLGLPELGFLSDDQELFERLLRLPDGILLVTGPTGSGKTSTLYACLNYMNKPDRKIITVEEPVEYQMNGINQVQVNTDIGMTFPAALRSILRQAPNIIMIGEIRDLETASIATNASLTGHLVFSTLHTNDAPSAVARLVDLGMQPFLVASSVRAIMAQRLVRRLCPECKQPGELNETELRALRIEASQLSEARVMSPVGCAHCRNTGYRGRMGIFEMFVIDDEVRHMINNRQSTMTLRQRARELGMRTLREDGVRKVLGGLTSAEEVISITLGDAN</sequence>
<dbReference type="GO" id="GO:0005524">
    <property type="term" value="F:ATP binding"/>
    <property type="evidence" value="ECO:0007669"/>
    <property type="project" value="UniProtKB-KW"/>
</dbReference>
<evidence type="ECO:0000256" key="3">
    <source>
        <dbReference type="ARBA" id="ARBA00022840"/>
    </source>
</evidence>
<evidence type="ECO:0000256" key="1">
    <source>
        <dbReference type="ARBA" id="ARBA00006611"/>
    </source>
</evidence>